<keyword evidence="2" id="KW-0238">DNA-binding</keyword>
<organism evidence="5 6">
    <name type="scientific">Microlunatus spumicola</name>
    <dbReference type="NCBI Taxonomy" id="81499"/>
    <lineage>
        <taxon>Bacteria</taxon>
        <taxon>Bacillati</taxon>
        <taxon>Actinomycetota</taxon>
        <taxon>Actinomycetes</taxon>
        <taxon>Propionibacteriales</taxon>
        <taxon>Propionibacteriaceae</taxon>
        <taxon>Microlunatus</taxon>
    </lineage>
</organism>
<comment type="caution">
    <text evidence="5">The sequence shown here is derived from an EMBL/GenBank/DDBJ whole genome shotgun (WGS) entry which is preliminary data.</text>
</comment>
<dbReference type="PIRSF" id="PIRSF016838">
    <property type="entry name" value="PafC"/>
    <property type="match status" value="1"/>
</dbReference>
<dbReference type="SUPFAM" id="SSF46785">
    <property type="entry name" value="Winged helix' DNA-binding domain"/>
    <property type="match status" value="1"/>
</dbReference>
<evidence type="ECO:0000256" key="3">
    <source>
        <dbReference type="ARBA" id="ARBA00023163"/>
    </source>
</evidence>
<dbReference type="PROSITE" id="PS00894">
    <property type="entry name" value="HTH_DEOR_1"/>
    <property type="match status" value="1"/>
</dbReference>
<accession>A0ABP6XY46</accession>
<name>A0ABP6XY46_9ACTN</name>
<dbReference type="InterPro" id="IPR018356">
    <property type="entry name" value="Tscrpt_reg_HTH_DeoR_CS"/>
</dbReference>
<feature type="domain" description="HTH deoR-type" evidence="4">
    <location>
        <begin position="4"/>
        <end position="59"/>
    </location>
</feature>
<evidence type="ECO:0000313" key="6">
    <source>
        <dbReference type="Proteomes" id="UP001500767"/>
    </source>
</evidence>
<keyword evidence="3" id="KW-0804">Transcription</keyword>
<evidence type="ECO:0000313" key="5">
    <source>
        <dbReference type="EMBL" id="GAA3571889.1"/>
    </source>
</evidence>
<reference evidence="6" key="1">
    <citation type="journal article" date="2019" name="Int. J. Syst. Evol. Microbiol.">
        <title>The Global Catalogue of Microorganisms (GCM) 10K type strain sequencing project: providing services to taxonomists for standard genome sequencing and annotation.</title>
        <authorList>
            <consortium name="The Broad Institute Genomics Platform"/>
            <consortium name="The Broad Institute Genome Sequencing Center for Infectious Disease"/>
            <person name="Wu L."/>
            <person name="Ma J."/>
        </authorList>
    </citation>
    <scope>NUCLEOTIDE SEQUENCE [LARGE SCALE GENOMIC DNA]</scope>
    <source>
        <strain evidence="6">JCM 16540</strain>
    </source>
</reference>
<dbReference type="Pfam" id="PF08279">
    <property type="entry name" value="HTH_11"/>
    <property type="match status" value="1"/>
</dbReference>
<proteinExistence type="predicted"/>
<dbReference type="InterPro" id="IPR026881">
    <property type="entry name" value="WYL_dom"/>
</dbReference>
<dbReference type="InterPro" id="IPR036390">
    <property type="entry name" value="WH_DNA-bd_sf"/>
</dbReference>
<dbReference type="PROSITE" id="PS51000">
    <property type="entry name" value="HTH_DEOR_2"/>
    <property type="match status" value="1"/>
</dbReference>
<evidence type="ECO:0000256" key="2">
    <source>
        <dbReference type="ARBA" id="ARBA00023125"/>
    </source>
</evidence>
<dbReference type="InterPro" id="IPR051534">
    <property type="entry name" value="CBASS_pafABC_assoc_protein"/>
</dbReference>
<dbReference type="InterPro" id="IPR001034">
    <property type="entry name" value="DeoR_HTH"/>
</dbReference>
<keyword evidence="1" id="KW-0805">Transcription regulation</keyword>
<protein>
    <submittedName>
        <fullName evidence="5">YafY family protein</fullName>
    </submittedName>
</protein>
<evidence type="ECO:0000256" key="1">
    <source>
        <dbReference type="ARBA" id="ARBA00023015"/>
    </source>
</evidence>
<dbReference type="PANTHER" id="PTHR34580:SF3">
    <property type="entry name" value="PROTEIN PAFB"/>
    <property type="match status" value="1"/>
</dbReference>
<dbReference type="InterPro" id="IPR028349">
    <property type="entry name" value="PafC-like"/>
</dbReference>
<gene>
    <name evidence="5" type="ORF">GCM10022197_30630</name>
</gene>
<dbReference type="RefSeq" id="WP_204913480.1">
    <property type="nucleotide sequence ID" value="NZ_BAAAYR010000004.1"/>
</dbReference>
<sequence length="331" mass="35464">MANTSSRTLRLLSLLQARRWWPGPQLAAELDVSPRTLRRDVDRLRELGYPVDAAPGVEGGYALAAGTALPPLVVDDEEAMALAVAIQSQLVTGGGGDAAVRAFTKVVQVMPRRLRLRLDAVQAATTPARWGDEPTERLDHQVLAVLALACRDGERIRFDYRTPYGGSSGRAGPRRLEPFRLVPLGRRWYLVGYDLDRAAWRTFRIDRITGAEGTGVPFAPRTPPFDDVAAFVLTGVQGAGARGAGTYAVEAVVDAPAAEVAPRVGGWARAEVRTATTCTFRMETDSLDGAVLTLGLTAAPFRVLEPPELAERLRTWAGRLEAAAAAAGTSG</sequence>
<dbReference type="PROSITE" id="PS52050">
    <property type="entry name" value="WYL"/>
    <property type="match status" value="1"/>
</dbReference>
<dbReference type="Proteomes" id="UP001500767">
    <property type="component" value="Unassembled WGS sequence"/>
</dbReference>
<dbReference type="Gene3D" id="1.10.10.10">
    <property type="entry name" value="Winged helix-like DNA-binding domain superfamily/Winged helix DNA-binding domain"/>
    <property type="match status" value="1"/>
</dbReference>
<dbReference type="PANTHER" id="PTHR34580">
    <property type="match status" value="1"/>
</dbReference>
<dbReference type="InterPro" id="IPR013196">
    <property type="entry name" value="HTH_11"/>
</dbReference>
<dbReference type="EMBL" id="BAAAYR010000004">
    <property type="protein sequence ID" value="GAA3571889.1"/>
    <property type="molecule type" value="Genomic_DNA"/>
</dbReference>
<keyword evidence="6" id="KW-1185">Reference proteome</keyword>
<dbReference type="InterPro" id="IPR036388">
    <property type="entry name" value="WH-like_DNA-bd_sf"/>
</dbReference>
<dbReference type="Pfam" id="PF13280">
    <property type="entry name" value="WYL"/>
    <property type="match status" value="1"/>
</dbReference>
<evidence type="ECO:0000259" key="4">
    <source>
        <dbReference type="PROSITE" id="PS51000"/>
    </source>
</evidence>